<dbReference type="GO" id="GO:0015074">
    <property type="term" value="P:DNA integration"/>
    <property type="evidence" value="ECO:0007669"/>
    <property type="project" value="InterPro"/>
</dbReference>
<evidence type="ECO:0000259" key="1">
    <source>
        <dbReference type="PROSITE" id="PS50994"/>
    </source>
</evidence>
<dbReference type="STRING" id="690850.Desaf_0664"/>
<dbReference type="InterPro" id="IPR009061">
    <property type="entry name" value="DNA-bd_dom_put_sf"/>
</dbReference>
<dbReference type="AlphaFoldDB" id="F3YVY6"/>
<dbReference type="PROSITE" id="PS51702">
    <property type="entry name" value="HTH_MU"/>
    <property type="match status" value="1"/>
</dbReference>
<dbReference type="InterPro" id="IPR003314">
    <property type="entry name" value="Mu-type_HTH"/>
</dbReference>
<dbReference type="InterPro" id="IPR036388">
    <property type="entry name" value="WH-like_DNA-bd_sf"/>
</dbReference>
<dbReference type="PROSITE" id="PS50994">
    <property type="entry name" value="INTEGRASE"/>
    <property type="match status" value="1"/>
</dbReference>
<dbReference type="InterPro" id="IPR009004">
    <property type="entry name" value="Transposase_Mu_C"/>
</dbReference>
<dbReference type="Pfam" id="PF09299">
    <property type="entry name" value="Mu-transpos_C"/>
    <property type="match status" value="1"/>
</dbReference>
<proteinExistence type="predicted"/>
<dbReference type="KEGG" id="daf:Desaf_0664"/>
<organism evidence="3 4">
    <name type="scientific">Desulfocurvibacter africanus subsp. africanus str. Walvis Bay</name>
    <dbReference type="NCBI Taxonomy" id="690850"/>
    <lineage>
        <taxon>Bacteria</taxon>
        <taxon>Pseudomonadati</taxon>
        <taxon>Thermodesulfobacteriota</taxon>
        <taxon>Desulfovibrionia</taxon>
        <taxon>Desulfovibrionales</taxon>
        <taxon>Desulfovibrionaceae</taxon>
        <taxon>Desulfocurvibacter</taxon>
    </lineage>
</organism>
<dbReference type="SUPFAM" id="SSF46955">
    <property type="entry name" value="Putative DNA-binding domain"/>
    <property type="match status" value="1"/>
</dbReference>
<keyword evidence="4" id="KW-1185">Reference proteome</keyword>
<sequence>MTTPQVAYSTKELAELLCISERGVRGKAEREGWQSRPRYGRGGGSEWLTASFPYATREKLAGALIQQSAPAVLLDPTPAPVSAVNLKDWQREIRDARLAILDAVARLGQAVGMLEAERQVAASAAAGTLPEHLQALALKANARSGKDRALSAATLRSWRRIHKNHGPDGLAPKAPETTKPAPAWLGHFLKLYRRPTKPSVRQCYEDLQSSGVLPEGALPALRTVEREIKRLGAVVLNKGRMGPRELKKLQAYTKRSFDDMDPGDCFTADGHKADIEVQHPEHGQPVRPEIISVLDVATRRCVGWSAELHESSWLVADAIRHSVEQAGIPALFYVDNGCGFRNQVLGGPALGMLVRLGTSPTHSIAYNSQARGVIERFNGSCWVRSAKQLPTYMRRDMDPEAKQRVFKRTRAEISERGISSVMLSWKEFMDWAQTKVDAYNARPHTSLPRITDPETGRTRNMTPNERWVQLVAQGAEIFKPSQVELDDLFRPYVLRTCRRCTVAVFGNSYFSPALDLHHEREVQVGYDIHDASRVWVRDLDGKIICTAGLDANAKPYFPKPVIEQAREKRAAAQLKRLERKEATVLAAVGKPALEASPAAVTLTPSQQAAQAELVREFEQAQATPGRQEPKRDLKRERFLRALRLEDLLARGEEIPETDARWLAGYRTTPEYLSMRDLYENFGPAAVGV</sequence>
<evidence type="ECO:0000313" key="4">
    <source>
        <dbReference type="Proteomes" id="UP000007844"/>
    </source>
</evidence>
<dbReference type="SUPFAM" id="SSF50610">
    <property type="entry name" value="mu transposase, C-terminal domain"/>
    <property type="match status" value="1"/>
</dbReference>
<gene>
    <name evidence="3" type="ORF">Desaf_0664</name>
</gene>
<evidence type="ECO:0000313" key="3">
    <source>
        <dbReference type="EMBL" id="EGJ49016.1"/>
    </source>
</evidence>
<feature type="domain" description="HTH Mu-type" evidence="2">
    <location>
        <begin position="4"/>
        <end position="68"/>
    </location>
</feature>
<dbReference type="Gene3D" id="1.10.10.10">
    <property type="entry name" value="Winged helix-like DNA-binding domain superfamily/Winged helix DNA-binding domain"/>
    <property type="match status" value="1"/>
</dbReference>
<reference evidence="3 4" key="1">
    <citation type="journal article" date="2011" name="J. Bacteriol.">
        <title>Genome sequence of the mercury-methylating and pleomorphic Desulfovibrio africanus Strain Walvis Bay.</title>
        <authorList>
            <person name="Brown S.D."/>
            <person name="Wall J.D."/>
            <person name="Kucken A.M."/>
            <person name="Gilmour C.C."/>
            <person name="Podar M."/>
            <person name="Brandt C.C."/>
            <person name="Teshima H."/>
            <person name="Detter J.C."/>
            <person name="Han C.S."/>
            <person name="Land M.L."/>
            <person name="Lucas S."/>
            <person name="Han J."/>
            <person name="Pennacchio L."/>
            <person name="Nolan M."/>
            <person name="Pitluck S."/>
            <person name="Woyke T."/>
            <person name="Goodwin L."/>
            <person name="Palumbo A.V."/>
            <person name="Elias D.A."/>
        </authorList>
    </citation>
    <scope>NUCLEOTIDE SEQUENCE [LARGE SCALE GENOMIC DNA]</scope>
    <source>
        <strain evidence="3 4">Walvis Bay</strain>
    </source>
</reference>
<dbReference type="HOGENOM" id="CLU_017655_0_0_7"/>
<dbReference type="Proteomes" id="UP000007844">
    <property type="component" value="Chromosome"/>
</dbReference>
<dbReference type="InterPro" id="IPR012337">
    <property type="entry name" value="RNaseH-like_sf"/>
</dbReference>
<name>F3YVY6_DESAF</name>
<dbReference type="SUPFAM" id="SSF53098">
    <property type="entry name" value="Ribonuclease H-like"/>
    <property type="match status" value="1"/>
</dbReference>
<dbReference type="Pfam" id="PF02316">
    <property type="entry name" value="HTH_Tnp_Mu_1"/>
    <property type="match status" value="1"/>
</dbReference>
<protein>
    <submittedName>
        <fullName evidence="3">Transposase-like Mu</fullName>
    </submittedName>
</protein>
<dbReference type="GO" id="GO:0003677">
    <property type="term" value="F:DNA binding"/>
    <property type="evidence" value="ECO:0007669"/>
    <property type="project" value="InterPro"/>
</dbReference>
<dbReference type="InterPro" id="IPR015378">
    <property type="entry name" value="Transposase-like_Mu_C"/>
</dbReference>
<dbReference type="InterPro" id="IPR036397">
    <property type="entry name" value="RNaseH_sf"/>
</dbReference>
<dbReference type="Gene3D" id="2.30.30.130">
    <property type="entry name" value="Transposase, Mu, C-terminal"/>
    <property type="match status" value="1"/>
</dbReference>
<dbReference type="Gene3D" id="3.30.420.10">
    <property type="entry name" value="Ribonuclease H-like superfamily/Ribonuclease H"/>
    <property type="match status" value="1"/>
</dbReference>
<dbReference type="eggNOG" id="COG2801">
    <property type="taxonomic scope" value="Bacteria"/>
</dbReference>
<dbReference type="InterPro" id="IPR001584">
    <property type="entry name" value="Integrase_cat-core"/>
</dbReference>
<accession>F3YVY6</accession>
<evidence type="ECO:0000259" key="2">
    <source>
        <dbReference type="PROSITE" id="PS51702"/>
    </source>
</evidence>
<feature type="domain" description="Integrase catalytic" evidence="1">
    <location>
        <begin position="258"/>
        <end position="471"/>
    </location>
</feature>
<dbReference type="EMBL" id="CP003221">
    <property type="protein sequence ID" value="EGJ49016.1"/>
    <property type="molecule type" value="Genomic_DNA"/>
</dbReference>